<dbReference type="EMBL" id="BGZK01001884">
    <property type="protein sequence ID" value="GBP87777.1"/>
    <property type="molecule type" value="Genomic_DNA"/>
</dbReference>
<accession>A0A4C1ZMD3</accession>
<evidence type="ECO:0000256" key="1">
    <source>
        <dbReference type="SAM" id="MobiDB-lite"/>
    </source>
</evidence>
<organism evidence="2 3">
    <name type="scientific">Eumeta variegata</name>
    <name type="common">Bagworm moth</name>
    <name type="synonym">Eumeta japonica</name>
    <dbReference type="NCBI Taxonomy" id="151549"/>
    <lineage>
        <taxon>Eukaryota</taxon>
        <taxon>Metazoa</taxon>
        <taxon>Ecdysozoa</taxon>
        <taxon>Arthropoda</taxon>
        <taxon>Hexapoda</taxon>
        <taxon>Insecta</taxon>
        <taxon>Pterygota</taxon>
        <taxon>Neoptera</taxon>
        <taxon>Endopterygota</taxon>
        <taxon>Lepidoptera</taxon>
        <taxon>Glossata</taxon>
        <taxon>Ditrysia</taxon>
        <taxon>Tineoidea</taxon>
        <taxon>Psychidae</taxon>
        <taxon>Oiketicinae</taxon>
        <taxon>Eumeta</taxon>
    </lineage>
</organism>
<reference evidence="2 3" key="1">
    <citation type="journal article" date="2019" name="Commun. Biol.">
        <title>The bagworm genome reveals a unique fibroin gene that provides high tensile strength.</title>
        <authorList>
            <person name="Kono N."/>
            <person name="Nakamura H."/>
            <person name="Ohtoshi R."/>
            <person name="Tomita M."/>
            <person name="Numata K."/>
            <person name="Arakawa K."/>
        </authorList>
    </citation>
    <scope>NUCLEOTIDE SEQUENCE [LARGE SCALE GENOMIC DNA]</scope>
</reference>
<evidence type="ECO:0000313" key="2">
    <source>
        <dbReference type="EMBL" id="GBP87777.1"/>
    </source>
</evidence>
<comment type="caution">
    <text evidence="2">The sequence shown here is derived from an EMBL/GenBank/DDBJ whole genome shotgun (WGS) entry which is preliminary data.</text>
</comment>
<keyword evidence="3" id="KW-1185">Reference proteome</keyword>
<sequence>MHPRLELGIFCTESIRDSRCSTIARHNCESKTSLTTESLLAARQRRTNDKNKPYDLALRRNRGAGSRGRAGGGRCVLEQKTKTKTAKFSLVGRQRLDYVCIIWTYKSWLRIRSEEIRIVEMGTGPFVHKTQCTTKASSRSRFDDSRGQRRGNWQTS</sequence>
<dbReference type="Proteomes" id="UP000299102">
    <property type="component" value="Unassembled WGS sequence"/>
</dbReference>
<gene>
    <name evidence="2" type="ORF">EVAR_60469_1</name>
</gene>
<dbReference type="AlphaFoldDB" id="A0A4C1ZMD3"/>
<feature type="region of interest" description="Disordered" evidence="1">
    <location>
        <begin position="131"/>
        <end position="156"/>
    </location>
</feature>
<protein>
    <submittedName>
        <fullName evidence="2">Uncharacterized protein</fullName>
    </submittedName>
</protein>
<proteinExistence type="predicted"/>
<evidence type="ECO:0000313" key="3">
    <source>
        <dbReference type="Proteomes" id="UP000299102"/>
    </source>
</evidence>
<name>A0A4C1ZMD3_EUMVA</name>